<reference evidence="8 9" key="1">
    <citation type="journal article" date="2018" name="Int. J. Syst. Evol. Microbiol.">
        <title>Methylomusa anaerophila gen. nov., sp. nov., an anaerobic methanol-utilizing bacterium isolated from a microbial fuel cell.</title>
        <authorList>
            <person name="Amano N."/>
            <person name="Yamamuro A."/>
            <person name="Miyahara M."/>
            <person name="Kouzuma A."/>
            <person name="Abe T."/>
            <person name="Watanabe K."/>
        </authorList>
    </citation>
    <scope>NUCLEOTIDE SEQUENCE [LARGE SCALE GENOMIC DNA]</scope>
    <source>
        <strain evidence="8 9">MMFC1</strain>
    </source>
</reference>
<dbReference type="NCBIfam" id="TIGR01925">
    <property type="entry name" value="spIIAB"/>
    <property type="match status" value="1"/>
</dbReference>
<proteinExistence type="inferred from homology"/>
<evidence type="ECO:0000256" key="1">
    <source>
        <dbReference type="ARBA" id="ARBA00022527"/>
    </source>
</evidence>
<dbReference type="InterPro" id="IPR003594">
    <property type="entry name" value="HATPase_dom"/>
</dbReference>
<dbReference type="PANTHER" id="PTHR35526:SF3">
    <property type="entry name" value="ANTI-SIGMA-F FACTOR RSBW"/>
    <property type="match status" value="1"/>
</dbReference>
<dbReference type="GO" id="GO:0005524">
    <property type="term" value="F:ATP binding"/>
    <property type="evidence" value="ECO:0007669"/>
    <property type="project" value="UniProtKB-KW"/>
</dbReference>
<keyword evidence="9" id="KW-1185">Reference proteome</keyword>
<accession>A0A348APE4</accession>
<gene>
    <name evidence="8" type="primary">spoIIAB</name>
    <name evidence="8" type="ORF">MAMMFC1_03650</name>
</gene>
<keyword evidence="2 8" id="KW-0808">Transferase</keyword>
<keyword evidence="6" id="KW-0749">Sporulation</keyword>
<keyword evidence="4" id="KW-0418">Kinase</keyword>
<dbReference type="GO" id="GO:0016989">
    <property type="term" value="F:sigma factor antagonist activity"/>
    <property type="evidence" value="ECO:0007669"/>
    <property type="project" value="InterPro"/>
</dbReference>
<evidence type="ECO:0000256" key="6">
    <source>
        <dbReference type="ARBA" id="ARBA00022969"/>
    </source>
</evidence>
<dbReference type="InterPro" id="IPR036890">
    <property type="entry name" value="HATPase_C_sf"/>
</dbReference>
<dbReference type="KEGG" id="mana:MAMMFC1_03650"/>
<dbReference type="Proteomes" id="UP000276437">
    <property type="component" value="Chromosome"/>
</dbReference>
<dbReference type="Pfam" id="PF13581">
    <property type="entry name" value="HATPase_c_2"/>
    <property type="match status" value="1"/>
</dbReference>
<dbReference type="GO" id="GO:0004674">
    <property type="term" value="F:protein serine/threonine kinase activity"/>
    <property type="evidence" value="ECO:0007669"/>
    <property type="project" value="UniProtKB-KW"/>
</dbReference>
<dbReference type="Gene3D" id="3.30.565.10">
    <property type="entry name" value="Histidine kinase-like ATPase, C-terminal domain"/>
    <property type="match status" value="1"/>
</dbReference>
<dbReference type="RefSeq" id="WP_126309832.1">
    <property type="nucleotide sequence ID" value="NZ_AP018449.1"/>
</dbReference>
<evidence type="ECO:0000256" key="5">
    <source>
        <dbReference type="ARBA" id="ARBA00022840"/>
    </source>
</evidence>
<protein>
    <submittedName>
        <fullName evidence="8">Anti-sigma F factor</fullName>
        <ecNumber evidence="8">2.7.11.1</ecNumber>
    </submittedName>
</protein>
<sequence length="150" mass="16296">MSTQAPTNQVKLSVLSLSENVGFARLSAAAFASQAELTINEIEEIKVAVSEAVSNAVIHGYGKLNQKQDNYVEIVMTLYQDRIDFVISDYGRGIADVEAARQPSYSSDPERMGLGFVFMESFMDSLAVVSTLGQGTTVTMSKKFTAKTSH</sequence>
<dbReference type="OrthoDB" id="9768808at2"/>
<dbReference type="EC" id="2.7.11.1" evidence="8"/>
<dbReference type="GO" id="GO:0042174">
    <property type="term" value="P:negative regulation of sporulation resulting in formation of a cellular spore"/>
    <property type="evidence" value="ECO:0007669"/>
    <property type="project" value="InterPro"/>
</dbReference>
<dbReference type="AlphaFoldDB" id="A0A348APE4"/>
<evidence type="ECO:0000313" key="9">
    <source>
        <dbReference type="Proteomes" id="UP000276437"/>
    </source>
</evidence>
<evidence type="ECO:0000259" key="7">
    <source>
        <dbReference type="SMART" id="SM00387"/>
    </source>
</evidence>
<dbReference type="SUPFAM" id="SSF55874">
    <property type="entry name" value="ATPase domain of HSP90 chaperone/DNA topoisomerase II/histidine kinase"/>
    <property type="match status" value="1"/>
</dbReference>
<dbReference type="InterPro" id="IPR050267">
    <property type="entry name" value="Anti-sigma-factor_SerPK"/>
</dbReference>
<keyword evidence="3" id="KW-0547">Nucleotide-binding</keyword>
<keyword evidence="1" id="KW-0723">Serine/threonine-protein kinase</keyword>
<organism evidence="8 9">
    <name type="scientific">Methylomusa anaerophila</name>
    <dbReference type="NCBI Taxonomy" id="1930071"/>
    <lineage>
        <taxon>Bacteria</taxon>
        <taxon>Bacillati</taxon>
        <taxon>Bacillota</taxon>
        <taxon>Negativicutes</taxon>
        <taxon>Selenomonadales</taxon>
        <taxon>Sporomusaceae</taxon>
        <taxon>Methylomusa</taxon>
    </lineage>
</organism>
<name>A0A348APE4_9FIRM</name>
<evidence type="ECO:0000313" key="8">
    <source>
        <dbReference type="EMBL" id="BBB92942.1"/>
    </source>
</evidence>
<dbReference type="GO" id="GO:0030435">
    <property type="term" value="P:sporulation resulting in formation of a cellular spore"/>
    <property type="evidence" value="ECO:0007669"/>
    <property type="project" value="UniProtKB-KW"/>
</dbReference>
<keyword evidence="5" id="KW-0067">ATP-binding</keyword>
<feature type="domain" description="Histidine kinase/HSP90-like ATPase" evidence="7">
    <location>
        <begin position="40"/>
        <end position="146"/>
    </location>
</feature>
<evidence type="ECO:0000256" key="2">
    <source>
        <dbReference type="ARBA" id="ARBA00022679"/>
    </source>
</evidence>
<dbReference type="PANTHER" id="PTHR35526">
    <property type="entry name" value="ANTI-SIGMA-F FACTOR RSBW-RELATED"/>
    <property type="match status" value="1"/>
</dbReference>
<evidence type="ECO:0000256" key="3">
    <source>
        <dbReference type="ARBA" id="ARBA00022741"/>
    </source>
</evidence>
<evidence type="ECO:0000256" key="4">
    <source>
        <dbReference type="ARBA" id="ARBA00022777"/>
    </source>
</evidence>
<dbReference type="EMBL" id="AP018449">
    <property type="protein sequence ID" value="BBB92942.1"/>
    <property type="molecule type" value="Genomic_DNA"/>
</dbReference>
<dbReference type="InterPro" id="IPR010194">
    <property type="entry name" value="Anti-sigma_F"/>
</dbReference>
<dbReference type="SMART" id="SM00387">
    <property type="entry name" value="HATPase_c"/>
    <property type="match status" value="1"/>
</dbReference>
<dbReference type="HAMAP" id="MF_00637">
    <property type="entry name" value="Anti_sigma_F"/>
    <property type="match status" value="1"/>
</dbReference>